<dbReference type="InterPro" id="IPR027417">
    <property type="entry name" value="P-loop_NTPase"/>
</dbReference>
<evidence type="ECO:0000256" key="2">
    <source>
        <dbReference type="SAM" id="MobiDB-lite"/>
    </source>
</evidence>
<sequence>MSEKSEPNERLQKARFQHKWTQAEVAEQLQVSPITVNRWEQGVTQPSLFYQRALCELFGMTDEELGFTRKKRQSASSGQRRSTPPLLPMSNFTVPLIRADLVGREQLIQRIVDQVVIYKGAFALSGLPGVGKTALAAAIGQQNQIQQYFHQGIFWISLGERPHLFSILKQLALKLGLSPAAIEQYNDLAGLSTTLHDLIGESRMLFLIDDAWQIADALSFRLGGPQCCYLITTRFPALAHAFAHEHVVPVHELPLEESLAFLYYLAPLLTEEHRIAIEEIIQSVGGLPLALQLIGHYLDIQARSGQPRRVFTALQTLRQNIEERLRLTEPCVPWEQGLSRPFGSSISLQTTIEISDQALPPKVREALRALSVLPAKPAHFAEEIALAVIHEPFAVLDRLVDSGLLESYLPGRYQIHQTIADYATLARKDNKKDIRIEKRLVICVIEYIHAHKADEHVLEQDIETILAAFEAAYAKDMNEELLKGVLGIATFFIDQCYYDLVDIWFPRALQAAQKLGDQEGLAMMYLKIGISAERRSHFPDAEQMYLQGVAIAERAQLPLLAQLLVRASGIVGDMGEYVRSLTYLERGVQKAQEINDQETLCMALLYQGETADNMGDYEQASLLYQQGLEISLQSENWWYAGAFLQDMGVQAVRRGEYDQANTYYQQGLEYAQRFQHLQRQAALLMNIGMVAIHRQRYDEARKRSHESLAIARKLHHRLRISSVLQNLGMIERIEGNYDQAERYLQESLHLAQAMNQHWLINETRGELGLLALQQGKPHEARLLFHQMLIEAQKMQGLQLVAQAYFGLAQSAAAMGESIEAKSSGHQSLELFQQLKDAQQYQVKTWLEQLRPL</sequence>
<protein>
    <submittedName>
        <fullName evidence="4">Tetratricopeptide repeat protein</fullName>
    </submittedName>
</protein>
<proteinExistence type="predicted"/>
<dbReference type="InterPro" id="IPR011990">
    <property type="entry name" value="TPR-like_helical_dom_sf"/>
</dbReference>
<comment type="caution">
    <text evidence="4">The sequence shown here is derived from an EMBL/GenBank/DDBJ whole genome shotgun (WGS) entry which is preliminary data.</text>
</comment>
<dbReference type="PROSITE" id="PS50005">
    <property type="entry name" value="TPR"/>
    <property type="match status" value="1"/>
</dbReference>
<dbReference type="SUPFAM" id="SSF48452">
    <property type="entry name" value="TPR-like"/>
    <property type="match status" value="2"/>
</dbReference>
<organism evidence="4 5">
    <name type="scientific">Tengunoibacter tsumagoiensis</name>
    <dbReference type="NCBI Taxonomy" id="2014871"/>
    <lineage>
        <taxon>Bacteria</taxon>
        <taxon>Bacillati</taxon>
        <taxon>Chloroflexota</taxon>
        <taxon>Ktedonobacteria</taxon>
        <taxon>Ktedonobacterales</taxon>
        <taxon>Dictyobacteraceae</taxon>
        <taxon>Tengunoibacter</taxon>
    </lineage>
</organism>
<dbReference type="PANTHER" id="PTHR47691:SF3">
    <property type="entry name" value="HTH-TYPE TRANSCRIPTIONAL REGULATOR RV0890C-RELATED"/>
    <property type="match status" value="1"/>
</dbReference>
<dbReference type="InterPro" id="IPR010982">
    <property type="entry name" value="Lambda_DNA-bd_dom_sf"/>
</dbReference>
<name>A0A402A1A0_9CHLR</name>
<accession>A0A402A1A0</accession>
<dbReference type="AlphaFoldDB" id="A0A402A1A0"/>
<dbReference type="GO" id="GO:0043531">
    <property type="term" value="F:ADP binding"/>
    <property type="evidence" value="ECO:0007669"/>
    <property type="project" value="InterPro"/>
</dbReference>
<dbReference type="InterPro" id="IPR002182">
    <property type="entry name" value="NB-ARC"/>
</dbReference>
<dbReference type="Gene3D" id="3.40.50.300">
    <property type="entry name" value="P-loop containing nucleotide triphosphate hydrolases"/>
    <property type="match status" value="1"/>
</dbReference>
<dbReference type="Pfam" id="PF01381">
    <property type="entry name" value="HTH_3"/>
    <property type="match status" value="1"/>
</dbReference>
<gene>
    <name evidence="4" type="ORF">KTT_27990</name>
</gene>
<feature type="repeat" description="TPR" evidence="1">
    <location>
        <begin position="721"/>
        <end position="754"/>
    </location>
</feature>
<dbReference type="PRINTS" id="PR00364">
    <property type="entry name" value="DISEASERSIST"/>
</dbReference>
<dbReference type="SUPFAM" id="SSF52540">
    <property type="entry name" value="P-loop containing nucleoside triphosphate hydrolases"/>
    <property type="match status" value="1"/>
</dbReference>
<dbReference type="PROSITE" id="PS50943">
    <property type="entry name" value="HTH_CROC1"/>
    <property type="match status" value="1"/>
</dbReference>
<dbReference type="SUPFAM" id="SSF47413">
    <property type="entry name" value="lambda repressor-like DNA-binding domains"/>
    <property type="match status" value="1"/>
</dbReference>
<dbReference type="Gene3D" id="1.10.260.40">
    <property type="entry name" value="lambda repressor-like DNA-binding domains"/>
    <property type="match status" value="1"/>
</dbReference>
<evidence type="ECO:0000313" key="5">
    <source>
        <dbReference type="Proteomes" id="UP000287352"/>
    </source>
</evidence>
<dbReference type="Pfam" id="PF00931">
    <property type="entry name" value="NB-ARC"/>
    <property type="match status" value="1"/>
</dbReference>
<dbReference type="RefSeq" id="WP_126580518.1">
    <property type="nucleotide sequence ID" value="NZ_BIFR01000001.1"/>
</dbReference>
<evidence type="ECO:0000259" key="3">
    <source>
        <dbReference type="PROSITE" id="PS50943"/>
    </source>
</evidence>
<keyword evidence="5" id="KW-1185">Reference proteome</keyword>
<dbReference type="InterPro" id="IPR019734">
    <property type="entry name" value="TPR_rpt"/>
</dbReference>
<feature type="region of interest" description="Disordered" evidence="2">
    <location>
        <begin position="68"/>
        <end position="87"/>
    </location>
</feature>
<dbReference type="InterPro" id="IPR001387">
    <property type="entry name" value="Cro/C1-type_HTH"/>
</dbReference>
<dbReference type="SMART" id="SM00530">
    <property type="entry name" value="HTH_XRE"/>
    <property type="match status" value="1"/>
</dbReference>
<dbReference type="CDD" id="cd00093">
    <property type="entry name" value="HTH_XRE"/>
    <property type="match status" value="1"/>
</dbReference>
<dbReference type="Proteomes" id="UP000287352">
    <property type="component" value="Unassembled WGS sequence"/>
</dbReference>
<feature type="domain" description="HTH cro/C1-type" evidence="3">
    <location>
        <begin position="11"/>
        <end position="65"/>
    </location>
</feature>
<keyword evidence="1" id="KW-0802">TPR repeat</keyword>
<dbReference type="SMART" id="SM00028">
    <property type="entry name" value="TPR"/>
    <property type="match status" value="7"/>
</dbReference>
<dbReference type="PANTHER" id="PTHR47691">
    <property type="entry name" value="REGULATOR-RELATED"/>
    <property type="match status" value="1"/>
</dbReference>
<dbReference type="Pfam" id="PF13424">
    <property type="entry name" value="TPR_12"/>
    <property type="match status" value="1"/>
</dbReference>
<evidence type="ECO:0000313" key="4">
    <source>
        <dbReference type="EMBL" id="GCE12940.1"/>
    </source>
</evidence>
<evidence type="ECO:0000256" key="1">
    <source>
        <dbReference type="PROSITE-ProRule" id="PRU00339"/>
    </source>
</evidence>
<dbReference type="Gene3D" id="1.25.40.10">
    <property type="entry name" value="Tetratricopeptide repeat domain"/>
    <property type="match status" value="2"/>
</dbReference>
<dbReference type="OrthoDB" id="6386941at2"/>
<dbReference type="EMBL" id="BIFR01000001">
    <property type="protein sequence ID" value="GCE12940.1"/>
    <property type="molecule type" value="Genomic_DNA"/>
</dbReference>
<dbReference type="GO" id="GO:0003677">
    <property type="term" value="F:DNA binding"/>
    <property type="evidence" value="ECO:0007669"/>
    <property type="project" value="InterPro"/>
</dbReference>
<reference evidence="5" key="1">
    <citation type="submission" date="2018-12" db="EMBL/GenBank/DDBJ databases">
        <title>Tengunoibacter tsumagoiensis gen. nov., sp. nov., Dictyobacter kobayashii sp. nov., D. alpinus sp. nov., and D. joshuensis sp. nov. and description of Dictyobacteraceae fam. nov. within the order Ktedonobacterales isolated from Tengu-no-mugimeshi.</title>
        <authorList>
            <person name="Wang C.M."/>
            <person name="Zheng Y."/>
            <person name="Sakai Y."/>
            <person name="Toyoda A."/>
            <person name="Minakuchi Y."/>
            <person name="Abe K."/>
            <person name="Yokota A."/>
            <person name="Yabe S."/>
        </authorList>
    </citation>
    <scope>NUCLEOTIDE SEQUENCE [LARGE SCALE GENOMIC DNA]</scope>
    <source>
        <strain evidence="5">Uno3</strain>
    </source>
</reference>